<dbReference type="EMBL" id="VMWH01000299">
    <property type="protein sequence ID" value="TVW80887.1"/>
    <property type="molecule type" value="Genomic_DNA"/>
</dbReference>
<keyword evidence="1" id="KW-0472">Membrane</keyword>
<organism evidence="2 3">
    <name type="scientific">Streptococcus pneumoniae</name>
    <dbReference type="NCBI Taxonomy" id="1313"/>
    <lineage>
        <taxon>Bacteria</taxon>
        <taxon>Bacillati</taxon>
        <taxon>Bacillota</taxon>
        <taxon>Bacilli</taxon>
        <taxon>Lactobacillales</taxon>
        <taxon>Streptococcaceae</taxon>
        <taxon>Streptococcus</taxon>
    </lineage>
</organism>
<keyword evidence="1" id="KW-0812">Transmembrane</keyword>
<gene>
    <name evidence="2" type="ORF">AZJ70_11820</name>
</gene>
<comment type="caution">
    <text evidence="2">The sequence shown here is derived from an EMBL/GenBank/DDBJ whole genome shotgun (WGS) entry which is preliminary data.</text>
</comment>
<keyword evidence="2" id="KW-0456">Lyase</keyword>
<accession>A0A559DR41</accession>
<keyword evidence="1" id="KW-1133">Transmembrane helix</keyword>
<feature type="transmembrane region" description="Helical" evidence="1">
    <location>
        <begin position="78"/>
        <end position="99"/>
    </location>
</feature>
<evidence type="ECO:0000256" key="1">
    <source>
        <dbReference type="SAM" id="Phobius"/>
    </source>
</evidence>
<sequence>MKQFQLRRRKQMELVLPNNYVVIDEEEMMYLDGGAYLSKRACQGICAALAMSSGTFIALAGAAVLTKKLINYIKVGGLGGWLIGAAAGVLAGAAGRIAYCIGYGTLNRGCDISGNPYPWDGFISATVR</sequence>
<dbReference type="GO" id="GO:0016829">
    <property type="term" value="F:lyase activity"/>
    <property type="evidence" value="ECO:0007669"/>
    <property type="project" value="UniProtKB-KW"/>
</dbReference>
<dbReference type="AlphaFoldDB" id="A0A559DR41"/>
<reference evidence="2 3" key="1">
    <citation type="submission" date="2019-07" db="EMBL/GenBank/DDBJ databases">
        <authorList>
            <person name="Mohale T."/>
        </authorList>
    </citation>
    <scope>NUCLEOTIDE SEQUENCE [LARGE SCALE GENOMIC DNA]</scope>
    <source>
        <strain evidence="2 3">NTPn 126</strain>
    </source>
</reference>
<dbReference type="Proteomes" id="UP000320896">
    <property type="component" value="Unassembled WGS sequence"/>
</dbReference>
<protein>
    <submittedName>
        <fullName evidence="2">Argininosuccinate lyase</fullName>
    </submittedName>
</protein>
<evidence type="ECO:0000313" key="2">
    <source>
        <dbReference type="EMBL" id="TVW80887.1"/>
    </source>
</evidence>
<proteinExistence type="predicted"/>
<name>A0A559DR41_STREE</name>
<feature type="transmembrane region" description="Helical" evidence="1">
    <location>
        <begin position="45"/>
        <end position="66"/>
    </location>
</feature>
<evidence type="ECO:0000313" key="3">
    <source>
        <dbReference type="Proteomes" id="UP000320896"/>
    </source>
</evidence>